<dbReference type="AlphaFoldDB" id="A0A7S0EV45"/>
<organism evidence="2">
    <name type="scientific">Phaeocystis antarctica</name>
    <dbReference type="NCBI Taxonomy" id="33657"/>
    <lineage>
        <taxon>Eukaryota</taxon>
        <taxon>Haptista</taxon>
        <taxon>Haptophyta</taxon>
        <taxon>Prymnesiophyceae</taxon>
        <taxon>Phaeocystales</taxon>
        <taxon>Phaeocystaceae</taxon>
        <taxon>Phaeocystis</taxon>
    </lineage>
</organism>
<dbReference type="PANTHER" id="PTHR11960:SF18">
    <property type="entry name" value="EUKARYOTIC TRANSLATION INITIATION FACTOR 4E HOMOLOGOUS PROTEIN, ISOFORM B"/>
    <property type="match status" value="1"/>
</dbReference>
<gene>
    <name evidence="2" type="ORF">PANT1444_LOCUS13581</name>
</gene>
<dbReference type="Pfam" id="PF01652">
    <property type="entry name" value="IF4E"/>
    <property type="match status" value="1"/>
</dbReference>
<dbReference type="PANTHER" id="PTHR11960">
    <property type="entry name" value="EUKARYOTIC TRANSLATION INITIATION FACTOR 4E RELATED"/>
    <property type="match status" value="1"/>
</dbReference>
<dbReference type="SUPFAM" id="SSF55418">
    <property type="entry name" value="eIF4e-like"/>
    <property type="match status" value="1"/>
</dbReference>
<dbReference type="InterPro" id="IPR023398">
    <property type="entry name" value="TIF_eIF4e-like"/>
</dbReference>
<evidence type="ECO:0000313" key="2">
    <source>
        <dbReference type="EMBL" id="CAD8495678.1"/>
    </source>
</evidence>
<accession>A0A7S0EV45</accession>
<evidence type="ECO:0008006" key="3">
    <source>
        <dbReference type="Google" id="ProtNLM"/>
    </source>
</evidence>
<proteinExistence type="inferred from homology"/>
<dbReference type="GO" id="GO:0003743">
    <property type="term" value="F:translation initiation factor activity"/>
    <property type="evidence" value="ECO:0007669"/>
    <property type="project" value="UniProtKB-KW"/>
</dbReference>
<keyword evidence="1" id="KW-0648">Protein biosynthesis</keyword>
<evidence type="ECO:0000256" key="1">
    <source>
        <dbReference type="RuleBase" id="RU004374"/>
    </source>
</evidence>
<dbReference type="PROSITE" id="PS00813">
    <property type="entry name" value="IF4E"/>
    <property type="match status" value="1"/>
</dbReference>
<dbReference type="EMBL" id="HBEP01023995">
    <property type="protein sequence ID" value="CAD8495678.1"/>
    <property type="molecule type" value="Transcribed_RNA"/>
</dbReference>
<dbReference type="FunFam" id="3.30.760.10:FF:000043">
    <property type="entry name" value="Predicted protein"/>
    <property type="match status" value="1"/>
</dbReference>
<comment type="similarity">
    <text evidence="1">Belongs to the eukaryotic initiation factor 4E family.</text>
</comment>
<name>A0A7S0EV45_9EUKA</name>
<dbReference type="GO" id="GO:0000340">
    <property type="term" value="F:RNA 7-methylguanosine cap binding"/>
    <property type="evidence" value="ECO:0007669"/>
    <property type="project" value="TreeGrafter"/>
</dbReference>
<protein>
    <recommendedName>
        <fullName evidence="3">EIF-4F 25 kDa subunit</fullName>
    </recommendedName>
</protein>
<dbReference type="InterPro" id="IPR019770">
    <property type="entry name" value="TIF_eIF_4E_CS"/>
</dbReference>
<dbReference type="GO" id="GO:0016281">
    <property type="term" value="C:eukaryotic translation initiation factor 4F complex"/>
    <property type="evidence" value="ECO:0007669"/>
    <property type="project" value="TreeGrafter"/>
</dbReference>
<dbReference type="InterPro" id="IPR001040">
    <property type="entry name" value="TIF_eIF_4E"/>
</dbReference>
<dbReference type="Gene3D" id="3.30.760.10">
    <property type="entry name" value="RNA Cap, Translation Initiation Factor Eif4e"/>
    <property type="match status" value="1"/>
</dbReference>
<sequence>MTAVVETHPLQFPWTFTFFKKAANKGYEENTSVLGTTESVEDFWRLYVHLRRPVDDRPTVCDYHVFREGIKPMWEDETNVNGGKWIVRLKKGVAARYWEDLLFALLGGQFKVGDEICGAVLSVRYQEDILSIWNKSADSRRVCMQIRTTLCSVLQLPMDASLEYKKHTDSMRDNSSYRNANSNFG</sequence>
<keyword evidence="1" id="KW-0694">RNA-binding</keyword>
<keyword evidence="1" id="KW-0396">Initiation factor</keyword>
<reference evidence="2" key="1">
    <citation type="submission" date="2021-01" db="EMBL/GenBank/DDBJ databases">
        <authorList>
            <person name="Corre E."/>
            <person name="Pelletier E."/>
            <person name="Niang G."/>
            <person name="Scheremetjew M."/>
            <person name="Finn R."/>
            <person name="Kale V."/>
            <person name="Holt S."/>
            <person name="Cochrane G."/>
            <person name="Meng A."/>
            <person name="Brown T."/>
            <person name="Cohen L."/>
        </authorList>
    </citation>
    <scope>NUCLEOTIDE SEQUENCE</scope>
    <source>
        <strain evidence="2">CCMP1374</strain>
    </source>
</reference>